<dbReference type="PANTHER" id="PTHR36844:SF1">
    <property type="entry name" value="PROTEASE PRSW"/>
    <property type="match status" value="1"/>
</dbReference>
<dbReference type="InterPro" id="IPR000253">
    <property type="entry name" value="FHA_dom"/>
</dbReference>
<evidence type="ECO:0000256" key="1">
    <source>
        <dbReference type="SAM" id="Phobius"/>
    </source>
</evidence>
<feature type="transmembrane region" description="Helical" evidence="1">
    <location>
        <begin position="220"/>
        <end position="245"/>
    </location>
</feature>
<evidence type="ECO:0000313" key="3">
    <source>
        <dbReference type="EMBL" id="CAA9410341.1"/>
    </source>
</evidence>
<dbReference type="Pfam" id="PF13367">
    <property type="entry name" value="PrsW-protease"/>
    <property type="match status" value="1"/>
</dbReference>
<sequence>MKLRLTVESGTLAGRNYDLTEGFLTIGRGENCAVRLDSLTERTASKQHAYIEAKPDGFYLIDNQSTNGTFLNSRGIQTAKLKSGDLIQFGINGVEATINLEADERQSESAGLKPTIHPPEFQSPPVVGVSPSTQFGWRTSAAGIGVSRIQKTVEKSQTRKYIGAGIAIFSVVFLSLIVILLMFASVGIAAAIGASIIAFVPAMFYLLPLVWLDRYDPEPLWLLAATFAWGALVAVVVSFIINTLFGAFFGEAFSAVVSAPVFEEGSKGLGLILLLIFFRSYFDDILDGIIFAGVIALGFSTVENVLYYGRAINEGNESLAALLIMRGVMSPFAHVTFTAMTGIGCGIARESHNAVVRFLLPIVGYGGAVLLHAIWNGMAVVGGLETFIIGYLILEVPFFLLFVGFAFYTMRRQNKILKEMLAIDVARGMIPQEHLNITTSAFRSSFWILGSIFNGKFQARNRYLRAVGKLGLSYWHIQRATAAQGHTGSFQQNPILRDEVLKWRDKV</sequence>
<dbReference type="InterPro" id="IPR008984">
    <property type="entry name" value="SMAD_FHA_dom_sf"/>
</dbReference>
<evidence type="ECO:0000259" key="2">
    <source>
        <dbReference type="PROSITE" id="PS50006"/>
    </source>
</evidence>
<keyword evidence="1" id="KW-0472">Membrane</keyword>
<dbReference type="InterPro" id="IPR026898">
    <property type="entry name" value="PrsW"/>
</dbReference>
<dbReference type="SMART" id="SM00240">
    <property type="entry name" value="FHA"/>
    <property type="match status" value="1"/>
</dbReference>
<dbReference type="Pfam" id="PF00498">
    <property type="entry name" value="FHA"/>
    <property type="match status" value="1"/>
</dbReference>
<dbReference type="AlphaFoldDB" id="A0A6J4PAD3"/>
<feature type="transmembrane region" description="Helical" evidence="1">
    <location>
        <begin position="188"/>
        <end position="208"/>
    </location>
</feature>
<dbReference type="PANTHER" id="PTHR36844">
    <property type="entry name" value="PROTEASE PRSW"/>
    <property type="match status" value="1"/>
</dbReference>
<feature type="domain" description="FHA" evidence="2">
    <location>
        <begin position="24"/>
        <end position="76"/>
    </location>
</feature>
<name>A0A6J4PAD3_9BACT</name>
<reference evidence="3" key="1">
    <citation type="submission" date="2020-02" db="EMBL/GenBank/DDBJ databases">
        <authorList>
            <person name="Meier V. D."/>
        </authorList>
    </citation>
    <scope>NUCLEOTIDE SEQUENCE</scope>
    <source>
        <strain evidence="3">AVDCRST_MAG74</strain>
    </source>
</reference>
<feature type="transmembrane region" description="Helical" evidence="1">
    <location>
        <begin position="289"/>
        <end position="308"/>
    </location>
</feature>
<feature type="transmembrane region" description="Helical" evidence="1">
    <location>
        <begin position="355"/>
        <end position="375"/>
    </location>
</feature>
<keyword evidence="1" id="KW-0812">Transmembrane</keyword>
<dbReference type="GO" id="GO:0008233">
    <property type="term" value="F:peptidase activity"/>
    <property type="evidence" value="ECO:0007669"/>
    <property type="project" value="InterPro"/>
</dbReference>
<feature type="transmembrane region" description="Helical" evidence="1">
    <location>
        <begin position="161"/>
        <end position="182"/>
    </location>
</feature>
<gene>
    <name evidence="3" type="ORF">AVDCRST_MAG74-2243</name>
</gene>
<dbReference type="SUPFAM" id="SSF49879">
    <property type="entry name" value="SMAD/FHA domain"/>
    <property type="match status" value="1"/>
</dbReference>
<feature type="transmembrane region" description="Helical" evidence="1">
    <location>
        <begin position="387"/>
        <end position="408"/>
    </location>
</feature>
<feature type="transmembrane region" description="Helical" evidence="1">
    <location>
        <begin position="328"/>
        <end position="348"/>
    </location>
</feature>
<dbReference type="EMBL" id="CADCUR010000204">
    <property type="protein sequence ID" value="CAA9410341.1"/>
    <property type="molecule type" value="Genomic_DNA"/>
</dbReference>
<organism evidence="3">
    <name type="scientific">uncultured Pyrinomonadaceae bacterium</name>
    <dbReference type="NCBI Taxonomy" id="2283094"/>
    <lineage>
        <taxon>Bacteria</taxon>
        <taxon>Pseudomonadati</taxon>
        <taxon>Acidobacteriota</taxon>
        <taxon>Blastocatellia</taxon>
        <taxon>Blastocatellales</taxon>
        <taxon>Pyrinomonadaceae</taxon>
        <taxon>environmental samples</taxon>
    </lineage>
</organism>
<accession>A0A6J4PAD3</accession>
<feature type="transmembrane region" description="Helical" evidence="1">
    <location>
        <begin position="265"/>
        <end position="282"/>
    </location>
</feature>
<proteinExistence type="predicted"/>
<dbReference type="CDD" id="cd00060">
    <property type="entry name" value="FHA"/>
    <property type="match status" value="1"/>
</dbReference>
<protein>
    <recommendedName>
        <fullName evidence="2">FHA domain-containing protein</fullName>
    </recommendedName>
</protein>
<dbReference type="PROSITE" id="PS50006">
    <property type="entry name" value="FHA_DOMAIN"/>
    <property type="match status" value="1"/>
</dbReference>
<dbReference type="Gene3D" id="2.60.200.20">
    <property type="match status" value="1"/>
</dbReference>
<keyword evidence="1" id="KW-1133">Transmembrane helix</keyword>